<dbReference type="Proteomes" id="UP000887565">
    <property type="component" value="Unplaced"/>
</dbReference>
<accession>A0A915J6Z1</accession>
<organism evidence="2 3">
    <name type="scientific">Romanomermis culicivorax</name>
    <name type="common">Nematode worm</name>
    <dbReference type="NCBI Taxonomy" id="13658"/>
    <lineage>
        <taxon>Eukaryota</taxon>
        <taxon>Metazoa</taxon>
        <taxon>Ecdysozoa</taxon>
        <taxon>Nematoda</taxon>
        <taxon>Enoplea</taxon>
        <taxon>Dorylaimia</taxon>
        <taxon>Mermithida</taxon>
        <taxon>Mermithoidea</taxon>
        <taxon>Mermithidae</taxon>
        <taxon>Romanomermis</taxon>
    </lineage>
</organism>
<evidence type="ECO:0000313" key="2">
    <source>
        <dbReference type="Proteomes" id="UP000887565"/>
    </source>
</evidence>
<protein>
    <submittedName>
        <fullName evidence="3">Uncharacterized protein</fullName>
    </submittedName>
</protein>
<dbReference type="WBParaSite" id="nRc.2.0.1.t22237-RA">
    <property type="protein sequence ID" value="nRc.2.0.1.t22237-RA"/>
    <property type="gene ID" value="nRc.2.0.1.g22237"/>
</dbReference>
<evidence type="ECO:0000313" key="3">
    <source>
        <dbReference type="WBParaSite" id="nRc.2.0.1.t22237-RA"/>
    </source>
</evidence>
<name>A0A915J6Z1_ROMCU</name>
<reference evidence="3" key="1">
    <citation type="submission" date="2022-11" db="UniProtKB">
        <authorList>
            <consortium name="WormBaseParasite"/>
        </authorList>
    </citation>
    <scope>IDENTIFICATION</scope>
</reference>
<keyword evidence="2" id="KW-1185">Reference proteome</keyword>
<evidence type="ECO:0000256" key="1">
    <source>
        <dbReference type="SAM" id="MobiDB-lite"/>
    </source>
</evidence>
<feature type="compositionally biased region" description="Polar residues" evidence="1">
    <location>
        <begin position="1"/>
        <end position="19"/>
    </location>
</feature>
<sequence length="66" mass="7294">QTLSIEGQQQKGTTPSQNCQQSRRSQPQEPSYTCNCTLGYKAVSSVYTKFSALRLWTLASVPLAIL</sequence>
<proteinExistence type="predicted"/>
<feature type="compositionally biased region" description="Low complexity" evidence="1">
    <location>
        <begin position="20"/>
        <end position="31"/>
    </location>
</feature>
<dbReference type="AlphaFoldDB" id="A0A915J6Z1"/>
<feature type="region of interest" description="Disordered" evidence="1">
    <location>
        <begin position="1"/>
        <end position="31"/>
    </location>
</feature>